<dbReference type="OMA" id="CTESINH"/>
<gene>
    <name evidence="2" type="ORF">TCM_040746</name>
</gene>
<organism evidence="2 3">
    <name type="scientific">Theobroma cacao</name>
    <name type="common">Cacao</name>
    <name type="synonym">Cocoa</name>
    <dbReference type="NCBI Taxonomy" id="3641"/>
    <lineage>
        <taxon>Eukaryota</taxon>
        <taxon>Viridiplantae</taxon>
        <taxon>Streptophyta</taxon>
        <taxon>Embryophyta</taxon>
        <taxon>Tracheophyta</taxon>
        <taxon>Spermatophyta</taxon>
        <taxon>Magnoliopsida</taxon>
        <taxon>eudicotyledons</taxon>
        <taxon>Gunneridae</taxon>
        <taxon>Pentapetalae</taxon>
        <taxon>rosids</taxon>
        <taxon>malvids</taxon>
        <taxon>Malvales</taxon>
        <taxon>Malvaceae</taxon>
        <taxon>Byttnerioideae</taxon>
        <taxon>Theobroma</taxon>
    </lineage>
</organism>
<name>A0A061GZB0_THECC</name>
<protein>
    <recommendedName>
        <fullName evidence="4">Fringe-related protein</fullName>
    </recommendedName>
</protein>
<reference evidence="2 3" key="1">
    <citation type="journal article" date="2013" name="Genome Biol.">
        <title>The genome sequence of the most widely cultivated cacao type and its use to identify candidate genes regulating pod color.</title>
        <authorList>
            <person name="Motamayor J.C."/>
            <person name="Mockaitis K."/>
            <person name="Schmutz J."/>
            <person name="Haiminen N."/>
            <person name="Iii D.L."/>
            <person name="Cornejo O."/>
            <person name="Findley S.D."/>
            <person name="Zheng P."/>
            <person name="Utro F."/>
            <person name="Royaert S."/>
            <person name="Saski C."/>
            <person name="Jenkins J."/>
            <person name="Podicheti R."/>
            <person name="Zhao M."/>
            <person name="Scheffler B.E."/>
            <person name="Stack J.C."/>
            <person name="Feltus F.A."/>
            <person name="Mustiga G.M."/>
            <person name="Amores F."/>
            <person name="Phillips W."/>
            <person name="Marelli J.P."/>
            <person name="May G.D."/>
            <person name="Shapiro H."/>
            <person name="Ma J."/>
            <person name="Bustamante C.D."/>
            <person name="Schnell R.J."/>
            <person name="Main D."/>
            <person name="Gilbert D."/>
            <person name="Parida L."/>
            <person name="Kuhn D.N."/>
        </authorList>
    </citation>
    <scope>NUCLEOTIDE SEQUENCE [LARGE SCALE GENOMIC DNA]</scope>
    <source>
        <strain evidence="3">cv. Matina 1-6</strain>
    </source>
</reference>
<dbReference type="Gramene" id="EOY32719">
    <property type="protein sequence ID" value="EOY32719"/>
    <property type="gene ID" value="TCM_040746"/>
</dbReference>
<feature type="transmembrane region" description="Helical" evidence="1">
    <location>
        <begin position="111"/>
        <end position="132"/>
    </location>
</feature>
<dbReference type="GO" id="GO:0008375">
    <property type="term" value="F:acetylglucosaminyltransferase activity"/>
    <property type="evidence" value="ECO:0000318"/>
    <property type="project" value="GO_Central"/>
</dbReference>
<sequence length="689" mass="77908">MHVACDRNERAYLHQFQTQNHHGSAMLEDVRAISITTFCKIFPLSTPNRAKKGLNTPLATPSMPSSYLIIRVNEDATKLAVYPKLANPIEARIFRSVLDSFRLGDNKNVRWLLYQTFLSPLIWLMGGAGYALSYSLVEGLAPLMDDCLERYPFMHTSDYLSFLCLSDLGIGLTVESSIHQIDLLGDISGILSSHPQSPIVTLHHFDNIDPLFPSKNCTESINHLMEAAKVDQSRLVLFFFYTFLCSHFCNQSSAGLFSTPFEHRWLTSSTTTSNSPTNISHSRFVLVGCLKSWKHRKPYIEAWWRPNETMGNIFLDSPPTKEFQPWSSSSPPYQVNEDIAKLRTYPILANPVQVRIYRSILDTFRLGDNKNVRWYVMADDDTLFFVDNLVEVLAKYDHTKYYYIGTNSESVKSNYDFSFDMGYGGAGYALSYSLVEALASVMDNCIERYPHFYVSDHLSSSCSADLGVGLTIGKGIHQIDVVGDISGLLSSHPQSSLITLHHFDNINSIFPSKNRSDSINHLMEAAKIDQSRLLQQTICYHRPTNWSLSISWGYSAHIYENIIPRSVLRKPLETFAPWKKGRPPFYMFNTRPPSNDPCEAPHVFFMDSIKKMENNLVLTTYNLTSPRNLQPCSSSGNHSADSITKIQVFLQATTRKEAGRIECCEVKYVTGMNVADINLRGCLKGEIIA</sequence>
<evidence type="ECO:0000313" key="3">
    <source>
        <dbReference type="Proteomes" id="UP000026915"/>
    </source>
</evidence>
<dbReference type="Gene3D" id="3.90.550.50">
    <property type="match status" value="2"/>
</dbReference>
<dbReference type="AlphaFoldDB" id="A0A061GZB0"/>
<evidence type="ECO:0000256" key="1">
    <source>
        <dbReference type="SAM" id="Phobius"/>
    </source>
</evidence>
<dbReference type="InParanoid" id="A0A061GZB0"/>
<dbReference type="Pfam" id="PF04646">
    <property type="entry name" value="DUF604"/>
    <property type="match status" value="2"/>
</dbReference>
<keyword evidence="1" id="KW-0472">Membrane</keyword>
<evidence type="ECO:0008006" key="4">
    <source>
        <dbReference type="Google" id="ProtNLM"/>
    </source>
</evidence>
<keyword evidence="3" id="KW-1185">Reference proteome</keyword>
<dbReference type="InterPro" id="IPR006740">
    <property type="entry name" value="DUF604"/>
</dbReference>
<accession>A0A061GZB0</accession>
<dbReference type="FunFam" id="3.90.550.50:FF:000006">
    <property type="entry name" value="Fringe-related protein-like"/>
    <property type="match status" value="1"/>
</dbReference>
<dbReference type="Proteomes" id="UP000026915">
    <property type="component" value="Chromosome 9"/>
</dbReference>
<evidence type="ECO:0000313" key="2">
    <source>
        <dbReference type="EMBL" id="EOY32719.1"/>
    </source>
</evidence>
<keyword evidence="1" id="KW-1133">Transmembrane helix</keyword>
<keyword evidence="1" id="KW-0812">Transmembrane</keyword>
<dbReference type="HOGENOM" id="CLU_399790_0_0_1"/>
<dbReference type="EMBL" id="CM001887">
    <property type="protein sequence ID" value="EOY32719.1"/>
    <property type="molecule type" value="Genomic_DNA"/>
</dbReference>
<dbReference type="PANTHER" id="PTHR10811">
    <property type="entry name" value="FRINGE-RELATED"/>
    <property type="match status" value="1"/>
</dbReference>
<dbReference type="STRING" id="3641.A0A061GZB0"/>
<proteinExistence type="predicted"/>
<dbReference type="eggNOG" id="KOG2246">
    <property type="taxonomic scope" value="Eukaryota"/>
</dbReference>